<dbReference type="PANTHER" id="PTHR38471">
    <property type="entry name" value="FOUR HELIX BUNDLE PROTEIN"/>
    <property type="match status" value="1"/>
</dbReference>
<evidence type="ECO:0000313" key="2">
    <source>
        <dbReference type="Proteomes" id="UP000177130"/>
    </source>
</evidence>
<accession>A0A1G2MJ18</accession>
<gene>
    <name evidence="1" type="ORF">A3C72_02125</name>
</gene>
<dbReference type="Proteomes" id="UP000177130">
    <property type="component" value="Unassembled WGS sequence"/>
</dbReference>
<dbReference type="SUPFAM" id="SSF158446">
    <property type="entry name" value="IVS-encoded protein-like"/>
    <property type="match status" value="1"/>
</dbReference>
<dbReference type="PANTHER" id="PTHR38471:SF2">
    <property type="entry name" value="FOUR HELIX BUNDLE PROTEIN"/>
    <property type="match status" value="1"/>
</dbReference>
<dbReference type="NCBIfam" id="TIGR02436">
    <property type="entry name" value="four helix bundle protein"/>
    <property type="match status" value="1"/>
</dbReference>
<dbReference type="AlphaFoldDB" id="A0A1G2MJ18"/>
<evidence type="ECO:0000313" key="1">
    <source>
        <dbReference type="EMBL" id="OHA22992.1"/>
    </source>
</evidence>
<dbReference type="InterPro" id="IPR012657">
    <property type="entry name" value="23S_rRNA-intervening_sequence"/>
</dbReference>
<reference evidence="1 2" key="1">
    <citation type="journal article" date="2016" name="Nat. Commun.">
        <title>Thousands of microbial genomes shed light on interconnected biogeochemical processes in an aquifer system.</title>
        <authorList>
            <person name="Anantharaman K."/>
            <person name="Brown C.T."/>
            <person name="Hug L.A."/>
            <person name="Sharon I."/>
            <person name="Castelle C.J."/>
            <person name="Probst A.J."/>
            <person name="Thomas B.C."/>
            <person name="Singh A."/>
            <person name="Wilkins M.J."/>
            <person name="Karaoz U."/>
            <person name="Brodie E.L."/>
            <person name="Williams K.H."/>
            <person name="Hubbard S.S."/>
            <person name="Banfield J.F."/>
        </authorList>
    </citation>
    <scope>NUCLEOTIDE SEQUENCE [LARGE SCALE GENOMIC DNA]</scope>
</reference>
<dbReference type="EMBL" id="MHRK01000044">
    <property type="protein sequence ID" value="OHA22992.1"/>
    <property type="molecule type" value="Genomic_DNA"/>
</dbReference>
<dbReference type="Gene3D" id="1.20.1440.60">
    <property type="entry name" value="23S rRNA-intervening sequence"/>
    <property type="match status" value="1"/>
</dbReference>
<protein>
    <recommendedName>
        <fullName evidence="3">Four helix bundle protein</fullName>
    </recommendedName>
</protein>
<organism evidence="1 2">
    <name type="scientific">Candidatus Taylorbacteria bacterium RIFCSPHIGHO2_02_FULL_43_32b</name>
    <dbReference type="NCBI Taxonomy" id="1802306"/>
    <lineage>
        <taxon>Bacteria</taxon>
        <taxon>Candidatus Tayloriibacteriota</taxon>
    </lineage>
</organism>
<dbReference type="InterPro" id="IPR036583">
    <property type="entry name" value="23S_rRNA_IVS_sf"/>
</dbReference>
<sequence length="131" mass="15352">MNREESKKDLQKIHDFTDLIVWKEAHRLVLAVYHNSEKFPKEEIFGLTSQMRRAAISVTSNIAEGFGRKNYKDKIHFYFMSLGSLYELQSQLLIAKDLQYISEPDFDVFKALSNDVQRLLNAFINKSKTFI</sequence>
<dbReference type="STRING" id="1802306.A3C72_02125"/>
<comment type="caution">
    <text evidence="1">The sequence shown here is derived from an EMBL/GenBank/DDBJ whole genome shotgun (WGS) entry which is preliminary data.</text>
</comment>
<name>A0A1G2MJ18_9BACT</name>
<evidence type="ECO:0008006" key="3">
    <source>
        <dbReference type="Google" id="ProtNLM"/>
    </source>
</evidence>
<dbReference type="CDD" id="cd16377">
    <property type="entry name" value="23S_rRNA_IVP_like"/>
    <property type="match status" value="1"/>
</dbReference>
<proteinExistence type="predicted"/>
<dbReference type="Pfam" id="PF05635">
    <property type="entry name" value="23S_rRNA_IVP"/>
    <property type="match status" value="1"/>
</dbReference>